<dbReference type="Proteomes" id="UP001270362">
    <property type="component" value="Unassembled WGS sequence"/>
</dbReference>
<feature type="compositionally biased region" description="Basic and acidic residues" evidence="1">
    <location>
        <begin position="1"/>
        <end position="10"/>
    </location>
</feature>
<evidence type="ECO:0000313" key="4">
    <source>
        <dbReference type="Proteomes" id="UP001270362"/>
    </source>
</evidence>
<feature type="transmembrane region" description="Helical" evidence="2">
    <location>
        <begin position="73"/>
        <end position="92"/>
    </location>
</feature>
<evidence type="ECO:0000313" key="3">
    <source>
        <dbReference type="EMBL" id="KAK3684168.1"/>
    </source>
</evidence>
<organism evidence="3 4">
    <name type="scientific">Podospora appendiculata</name>
    <dbReference type="NCBI Taxonomy" id="314037"/>
    <lineage>
        <taxon>Eukaryota</taxon>
        <taxon>Fungi</taxon>
        <taxon>Dikarya</taxon>
        <taxon>Ascomycota</taxon>
        <taxon>Pezizomycotina</taxon>
        <taxon>Sordariomycetes</taxon>
        <taxon>Sordariomycetidae</taxon>
        <taxon>Sordariales</taxon>
        <taxon>Podosporaceae</taxon>
        <taxon>Podospora</taxon>
    </lineage>
</organism>
<keyword evidence="4" id="KW-1185">Reference proteome</keyword>
<keyword evidence="2" id="KW-0472">Membrane</keyword>
<name>A0AAE0X3S9_9PEZI</name>
<feature type="transmembrane region" description="Helical" evidence="2">
    <location>
        <begin position="194"/>
        <end position="221"/>
    </location>
</feature>
<proteinExistence type="predicted"/>
<reference evidence="3" key="2">
    <citation type="submission" date="2023-06" db="EMBL/GenBank/DDBJ databases">
        <authorList>
            <consortium name="Lawrence Berkeley National Laboratory"/>
            <person name="Haridas S."/>
            <person name="Hensen N."/>
            <person name="Bonometti L."/>
            <person name="Westerberg I."/>
            <person name="Brannstrom I.O."/>
            <person name="Guillou S."/>
            <person name="Cros-Aarteil S."/>
            <person name="Calhoun S."/>
            <person name="Kuo A."/>
            <person name="Mondo S."/>
            <person name="Pangilinan J."/>
            <person name="Riley R."/>
            <person name="Labutti K."/>
            <person name="Andreopoulos B."/>
            <person name="Lipzen A."/>
            <person name="Chen C."/>
            <person name="Yanf M."/>
            <person name="Daum C."/>
            <person name="Ng V."/>
            <person name="Clum A."/>
            <person name="Steindorff A."/>
            <person name="Ohm R."/>
            <person name="Martin F."/>
            <person name="Silar P."/>
            <person name="Natvig D."/>
            <person name="Lalanne C."/>
            <person name="Gautier V."/>
            <person name="Ament-Velasquez S.L."/>
            <person name="Kruys A."/>
            <person name="Hutchinson M.I."/>
            <person name="Powell A.J."/>
            <person name="Barry K."/>
            <person name="Miller A.N."/>
            <person name="Grigoriev I.V."/>
            <person name="Debuchy R."/>
            <person name="Gladieux P."/>
            <person name="Thoren M.H."/>
            <person name="Johannesson H."/>
        </authorList>
    </citation>
    <scope>NUCLEOTIDE SEQUENCE</scope>
    <source>
        <strain evidence="3">CBS 314.62</strain>
    </source>
</reference>
<comment type="caution">
    <text evidence="3">The sequence shown here is derived from an EMBL/GenBank/DDBJ whole genome shotgun (WGS) entry which is preliminary data.</text>
</comment>
<keyword evidence="2" id="KW-0812">Transmembrane</keyword>
<feature type="transmembrane region" description="Helical" evidence="2">
    <location>
        <begin position="104"/>
        <end position="124"/>
    </location>
</feature>
<protein>
    <submittedName>
        <fullName evidence="3">Uncharacterized protein</fullName>
    </submittedName>
</protein>
<feature type="region of interest" description="Disordered" evidence="1">
    <location>
        <begin position="1"/>
        <end position="24"/>
    </location>
</feature>
<evidence type="ECO:0000256" key="1">
    <source>
        <dbReference type="SAM" id="MobiDB-lite"/>
    </source>
</evidence>
<evidence type="ECO:0000256" key="2">
    <source>
        <dbReference type="SAM" id="Phobius"/>
    </source>
</evidence>
<keyword evidence="2" id="KW-1133">Transmembrane helix</keyword>
<dbReference type="AlphaFoldDB" id="A0AAE0X3S9"/>
<reference evidence="3" key="1">
    <citation type="journal article" date="2023" name="Mol. Phylogenet. Evol.">
        <title>Genome-scale phylogeny and comparative genomics of the fungal order Sordariales.</title>
        <authorList>
            <person name="Hensen N."/>
            <person name="Bonometti L."/>
            <person name="Westerberg I."/>
            <person name="Brannstrom I.O."/>
            <person name="Guillou S."/>
            <person name="Cros-Aarteil S."/>
            <person name="Calhoun S."/>
            <person name="Haridas S."/>
            <person name="Kuo A."/>
            <person name="Mondo S."/>
            <person name="Pangilinan J."/>
            <person name="Riley R."/>
            <person name="LaButti K."/>
            <person name="Andreopoulos B."/>
            <person name="Lipzen A."/>
            <person name="Chen C."/>
            <person name="Yan M."/>
            <person name="Daum C."/>
            <person name="Ng V."/>
            <person name="Clum A."/>
            <person name="Steindorff A."/>
            <person name="Ohm R.A."/>
            <person name="Martin F."/>
            <person name="Silar P."/>
            <person name="Natvig D.O."/>
            <person name="Lalanne C."/>
            <person name="Gautier V."/>
            <person name="Ament-Velasquez S.L."/>
            <person name="Kruys A."/>
            <person name="Hutchinson M.I."/>
            <person name="Powell A.J."/>
            <person name="Barry K."/>
            <person name="Miller A.N."/>
            <person name="Grigoriev I.V."/>
            <person name="Debuchy R."/>
            <person name="Gladieux P."/>
            <person name="Hiltunen Thoren M."/>
            <person name="Johannesson H."/>
        </authorList>
    </citation>
    <scope>NUCLEOTIDE SEQUENCE</scope>
    <source>
        <strain evidence="3">CBS 314.62</strain>
    </source>
</reference>
<sequence length="280" mass="30506">MTDSQARAEEPAEVGASTSVATETTPLLQHASDFSASNTGLRITDEEQAMTSGLIEPPQPSRPGRLLAASQRYMLLGGIAAVILGMAVVILGDLHPRGYNSNWFLMYYTGWLTFIFFITLLWALANLAWLRYTARVLPCFLGVVVHFFLAMYTTGLAVNSIYEMAVHPPSCYYSSGPDERERCSTWRSLYHILVWSYLVVALVLSLTHVVLFFTSCIATYLSVTVPPSRAVGADSPAAARGHVGVLIPSGQLTFEFSAKLFRWQDATPAAVGESPNTGTA</sequence>
<feature type="transmembrane region" description="Helical" evidence="2">
    <location>
        <begin position="136"/>
        <end position="158"/>
    </location>
</feature>
<accession>A0AAE0X3S9</accession>
<gene>
    <name evidence="3" type="ORF">B0T22DRAFT_271111</name>
</gene>
<dbReference type="EMBL" id="JAULSO010000004">
    <property type="protein sequence ID" value="KAK3684168.1"/>
    <property type="molecule type" value="Genomic_DNA"/>
</dbReference>